<dbReference type="EMBL" id="QCYK01000002">
    <property type="protein sequence ID" value="PUZ24766.1"/>
    <property type="molecule type" value="Genomic_DNA"/>
</dbReference>
<reference evidence="1 2" key="1">
    <citation type="submission" date="2018-04" db="EMBL/GenBank/DDBJ databases">
        <title>Chitinophaga fuyangensis sp. nov., isolated from soil in a chemical factory.</title>
        <authorList>
            <person name="Chen K."/>
        </authorList>
    </citation>
    <scope>NUCLEOTIDE SEQUENCE [LARGE SCALE GENOMIC DNA]</scope>
    <source>
        <strain evidence="1 2">LY-1</strain>
    </source>
</reference>
<keyword evidence="2" id="KW-1185">Reference proteome</keyword>
<name>A0A2T7BEQ5_9BACT</name>
<evidence type="ECO:0000313" key="2">
    <source>
        <dbReference type="Proteomes" id="UP000244450"/>
    </source>
</evidence>
<proteinExistence type="predicted"/>
<dbReference type="AlphaFoldDB" id="A0A2T7BEQ5"/>
<accession>A0A2T7BEQ5</accession>
<gene>
    <name evidence="1" type="ORF">DCC81_10520</name>
</gene>
<comment type="caution">
    <text evidence="1">The sequence shown here is derived from an EMBL/GenBank/DDBJ whole genome shotgun (WGS) entry which is preliminary data.</text>
</comment>
<sequence length="61" mass="6642">MQSTHTLLLPFPRTSCQCAYGPIVSTTYPHARPAGMPAEYIHSPAPVFVKSIVNHKASVYA</sequence>
<organism evidence="1 2">
    <name type="scientific">Chitinophaga parva</name>
    <dbReference type="NCBI Taxonomy" id="2169414"/>
    <lineage>
        <taxon>Bacteria</taxon>
        <taxon>Pseudomonadati</taxon>
        <taxon>Bacteroidota</taxon>
        <taxon>Chitinophagia</taxon>
        <taxon>Chitinophagales</taxon>
        <taxon>Chitinophagaceae</taxon>
        <taxon>Chitinophaga</taxon>
    </lineage>
</organism>
<protein>
    <submittedName>
        <fullName evidence="1">Uncharacterized protein</fullName>
    </submittedName>
</protein>
<dbReference type="Proteomes" id="UP000244450">
    <property type="component" value="Unassembled WGS sequence"/>
</dbReference>
<evidence type="ECO:0000313" key="1">
    <source>
        <dbReference type="EMBL" id="PUZ24766.1"/>
    </source>
</evidence>